<proteinExistence type="predicted"/>
<gene>
    <name evidence="1" type="ORF">GUJ93_ZPchr0010g7320</name>
</gene>
<reference evidence="1" key="1">
    <citation type="journal article" date="2021" name="bioRxiv">
        <title>Whole Genome Assembly and Annotation of Northern Wild Rice, Zizania palustris L., Supports a Whole Genome Duplication in the Zizania Genus.</title>
        <authorList>
            <person name="Haas M."/>
            <person name="Kono T."/>
            <person name="Macchietto M."/>
            <person name="Millas R."/>
            <person name="McGilp L."/>
            <person name="Shao M."/>
            <person name="Duquette J."/>
            <person name="Hirsch C.N."/>
            <person name="Kimball J."/>
        </authorList>
    </citation>
    <scope>NUCLEOTIDE SEQUENCE</scope>
    <source>
        <tissue evidence="1">Fresh leaf tissue</tissue>
    </source>
</reference>
<dbReference type="AlphaFoldDB" id="A0A8J5WIC2"/>
<dbReference type="Proteomes" id="UP000729402">
    <property type="component" value="Unassembled WGS sequence"/>
</dbReference>
<name>A0A8J5WIC2_ZIZPA</name>
<sequence>MSYVISRGGASTKTFAEASCRVKQKHSHPEFSHRAQGYSGRRLGKVAYASTVGPTMCGRDTPWKRKHACCSAVRPAMTPGEENLLLLL</sequence>
<reference evidence="1" key="2">
    <citation type="submission" date="2021-02" db="EMBL/GenBank/DDBJ databases">
        <authorList>
            <person name="Kimball J.A."/>
            <person name="Haas M.W."/>
            <person name="Macchietto M."/>
            <person name="Kono T."/>
            <person name="Duquette J."/>
            <person name="Shao M."/>
        </authorList>
    </citation>
    <scope>NUCLEOTIDE SEQUENCE</scope>
    <source>
        <tissue evidence="1">Fresh leaf tissue</tissue>
    </source>
</reference>
<accession>A0A8J5WIC2</accession>
<organism evidence="1 2">
    <name type="scientific">Zizania palustris</name>
    <name type="common">Northern wild rice</name>
    <dbReference type="NCBI Taxonomy" id="103762"/>
    <lineage>
        <taxon>Eukaryota</taxon>
        <taxon>Viridiplantae</taxon>
        <taxon>Streptophyta</taxon>
        <taxon>Embryophyta</taxon>
        <taxon>Tracheophyta</taxon>
        <taxon>Spermatophyta</taxon>
        <taxon>Magnoliopsida</taxon>
        <taxon>Liliopsida</taxon>
        <taxon>Poales</taxon>
        <taxon>Poaceae</taxon>
        <taxon>BOP clade</taxon>
        <taxon>Oryzoideae</taxon>
        <taxon>Oryzeae</taxon>
        <taxon>Zizaniinae</taxon>
        <taxon>Zizania</taxon>
    </lineage>
</organism>
<dbReference type="EMBL" id="JAAALK010000082">
    <property type="protein sequence ID" value="KAG8088764.1"/>
    <property type="molecule type" value="Genomic_DNA"/>
</dbReference>
<evidence type="ECO:0000313" key="2">
    <source>
        <dbReference type="Proteomes" id="UP000729402"/>
    </source>
</evidence>
<protein>
    <submittedName>
        <fullName evidence="1">Uncharacterized protein</fullName>
    </submittedName>
</protein>
<comment type="caution">
    <text evidence="1">The sequence shown here is derived from an EMBL/GenBank/DDBJ whole genome shotgun (WGS) entry which is preliminary data.</text>
</comment>
<keyword evidence="2" id="KW-1185">Reference proteome</keyword>
<evidence type="ECO:0000313" key="1">
    <source>
        <dbReference type="EMBL" id="KAG8088764.1"/>
    </source>
</evidence>